<dbReference type="Gene3D" id="3.30.450.20">
    <property type="entry name" value="PAS domain"/>
    <property type="match status" value="1"/>
</dbReference>
<dbReference type="Proteomes" id="UP000504724">
    <property type="component" value="Chromosome"/>
</dbReference>
<keyword evidence="1" id="KW-0472">Membrane</keyword>
<dbReference type="AlphaFoldDB" id="A0A7D4T149"/>
<keyword evidence="1" id="KW-0812">Transmembrane</keyword>
<evidence type="ECO:0000313" key="3">
    <source>
        <dbReference type="Proteomes" id="UP000504724"/>
    </source>
</evidence>
<keyword evidence="1" id="KW-1133">Transmembrane helix</keyword>
<feature type="transmembrane region" description="Helical" evidence="1">
    <location>
        <begin position="228"/>
        <end position="250"/>
    </location>
</feature>
<protein>
    <recommendedName>
        <fullName evidence="4">General glycosylation pathway protein</fullName>
    </recommendedName>
</protein>
<dbReference type="RefSeq" id="WP_173285203.1">
    <property type="nucleotide sequence ID" value="NZ_CP054020.1"/>
</dbReference>
<feature type="transmembrane region" description="Helical" evidence="1">
    <location>
        <begin position="146"/>
        <end position="169"/>
    </location>
</feature>
<evidence type="ECO:0000256" key="1">
    <source>
        <dbReference type="SAM" id="Phobius"/>
    </source>
</evidence>
<feature type="transmembrane region" description="Helical" evidence="1">
    <location>
        <begin position="256"/>
        <end position="276"/>
    </location>
</feature>
<keyword evidence="3" id="KW-1185">Reference proteome</keyword>
<evidence type="ECO:0000313" key="2">
    <source>
        <dbReference type="EMBL" id="QKI89305.1"/>
    </source>
</evidence>
<accession>A0A7D4T149</accession>
<gene>
    <name evidence="2" type="ORF">HQN79_06855</name>
</gene>
<proteinExistence type="predicted"/>
<reference evidence="2 3" key="1">
    <citation type="submission" date="2020-05" db="EMBL/GenBank/DDBJ databases">
        <title>Thiomicrorhabdus sediminis sp.nov. and Thiomicrorhabdus xiamenensis sp.nov., novel sulfur-oxidizing bacteria isolated from coastal sediment.</title>
        <authorList>
            <person name="Liu X."/>
        </authorList>
    </citation>
    <scope>NUCLEOTIDE SEQUENCE [LARGE SCALE GENOMIC DNA]</scope>
    <source>
        <strain evidence="2 3">G2</strain>
    </source>
</reference>
<evidence type="ECO:0008006" key="4">
    <source>
        <dbReference type="Google" id="ProtNLM"/>
    </source>
</evidence>
<organism evidence="2 3">
    <name type="scientific">Thiomicrorhabdus xiamenensis</name>
    <dbReference type="NCBI Taxonomy" id="2739063"/>
    <lineage>
        <taxon>Bacteria</taxon>
        <taxon>Pseudomonadati</taxon>
        <taxon>Pseudomonadota</taxon>
        <taxon>Gammaproteobacteria</taxon>
        <taxon>Thiotrichales</taxon>
        <taxon>Piscirickettsiaceae</taxon>
        <taxon>Thiomicrorhabdus</taxon>
    </lineage>
</organism>
<name>A0A7D4T149_9GAMM</name>
<dbReference type="EMBL" id="CP054020">
    <property type="protein sequence ID" value="QKI89305.1"/>
    <property type="molecule type" value="Genomic_DNA"/>
</dbReference>
<dbReference type="InterPro" id="IPR029151">
    <property type="entry name" value="Sensor-like_sf"/>
</dbReference>
<dbReference type="SUPFAM" id="SSF103190">
    <property type="entry name" value="Sensory domain-like"/>
    <property type="match status" value="1"/>
</dbReference>
<dbReference type="KEGG" id="txa:HQN79_06855"/>
<sequence length="297" mass="34161">MQEAIHIYDMHKEQIEKFLIETINHNADHFKSDLPGLKSLYNILPSLELIYVTDEDFIQVTPNLTRRKEITSANGRDRRYLVDRVHPMGADISISDPYISSATSESCITLMFKIEGHYVFLDFNLLTLLTRFGLLERHEVFNRVTLAFYFLVGASLMFFSLMSIGYAFFDYVKQLLDPTDYTLEAVFKPIIALTMGLAIFDLAKTLMEREVFFKAYADKQDDAKLLSKFMTAIIIALSIEALMVVFKIALNDTSQLLNALYLIIGVALIIFSLALYSKWVIDKNVKKQQKVDLIKYK</sequence>
<feature type="transmembrane region" description="Helical" evidence="1">
    <location>
        <begin position="189"/>
        <end position="207"/>
    </location>
</feature>